<reference evidence="2 3" key="1">
    <citation type="submission" date="2024-02" db="EMBL/GenBank/DDBJ databases">
        <authorList>
            <person name="Chen Y."/>
            <person name="Shah S."/>
            <person name="Dougan E. K."/>
            <person name="Thang M."/>
            <person name="Chan C."/>
        </authorList>
    </citation>
    <scope>NUCLEOTIDE SEQUENCE [LARGE SCALE GENOMIC DNA]</scope>
</reference>
<evidence type="ECO:0000256" key="1">
    <source>
        <dbReference type="SAM" id="MobiDB-lite"/>
    </source>
</evidence>
<protein>
    <submittedName>
        <fullName evidence="2">Uncharacterized protein</fullName>
    </submittedName>
</protein>
<keyword evidence="3" id="KW-1185">Reference proteome</keyword>
<evidence type="ECO:0000313" key="3">
    <source>
        <dbReference type="Proteomes" id="UP001642464"/>
    </source>
</evidence>
<feature type="region of interest" description="Disordered" evidence="1">
    <location>
        <begin position="202"/>
        <end position="223"/>
    </location>
</feature>
<comment type="caution">
    <text evidence="2">The sequence shown here is derived from an EMBL/GenBank/DDBJ whole genome shotgun (WGS) entry which is preliminary data.</text>
</comment>
<gene>
    <name evidence="2" type="ORF">SCF082_LOCUS32787</name>
</gene>
<sequence>MFSLSEGALRNAFSLRARDHAAAEIRNAAATKRARSRGSSKGKAAVVKRLLNLFAKKKVVPGTVTVREDTPDPREDKPLPDVVVVVHDDAKVKSGGLDLGPLEEVAQEASKSSVRGEVCVGVFNSSQCQEQAQGSREEGVLRPQRVCRGDGKGMGELHDICRYIRAKSFKIVVENEAKVEHSRELLAALATPLLDPSSMATGASAGTMNAGPEGGRREAVAQSTTRENLVMVEFEQPNVDEDMLPVAEVPNGWYFYKQKEGHHPELRKFITTNLDGQDRELKLELEFAVEDMSRTETGLAASVVSRVVAPNNFRNPVSQVGGVGFKKQNREFDENRMRYAVTIEMWDKEVYDKMKRLSQNELTRAKERVRRVSESVGTMRWRNFRLQPHIRLDLQLAGEDRVPSDQSNLMPRKNFVGFEMEGEFERGEAEEPYTNYVDIPVVLYGPEGVNTREVLATWEHGSINSPYTFLIQTHEDYANDVNGGYYRSPEFLGDIGFFAKDIGRGAEGFEIVESRRAYHGKLDCARLRIKATVPTTTYKEDGDGVLLPDMGLQVLVLDADRVAEVVDADDVEVALEGTGWSKLLGLEVQHVSGKVKVYPPLACIVAGTNRLGGDTEERPIFERRAEAMLKEQLGLSHVFFMETFPIPSAEEVREYREAPVLSELRLAAKKKWRATSLSAVGALEGVMRAILTVEQASVANFLRAEKGYIPRWYESSLLRLHDPAHTWKMFK</sequence>
<evidence type="ECO:0000313" key="2">
    <source>
        <dbReference type="EMBL" id="CAK9063238.1"/>
    </source>
</evidence>
<accession>A0ABP0NHH5</accession>
<name>A0ABP0NHH5_9DINO</name>
<dbReference type="Proteomes" id="UP001642464">
    <property type="component" value="Unassembled WGS sequence"/>
</dbReference>
<dbReference type="EMBL" id="CAXAMM010028669">
    <property type="protein sequence ID" value="CAK9063238.1"/>
    <property type="molecule type" value="Genomic_DNA"/>
</dbReference>
<proteinExistence type="predicted"/>
<organism evidence="2 3">
    <name type="scientific">Durusdinium trenchii</name>
    <dbReference type="NCBI Taxonomy" id="1381693"/>
    <lineage>
        <taxon>Eukaryota</taxon>
        <taxon>Sar</taxon>
        <taxon>Alveolata</taxon>
        <taxon>Dinophyceae</taxon>
        <taxon>Suessiales</taxon>
        <taxon>Symbiodiniaceae</taxon>
        <taxon>Durusdinium</taxon>
    </lineage>
</organism>